<dbReference type="Proteomes" id="UP001365542">
    <property type="component" value="Unassembled WGS sequence"/>
</dbReference>
<name>A0AAV9X8L4_9PEZI</name>
<organism evidence="1 2">
    <name type="scientific">Orbilia ellipsospora</name>
    <dbReference type="NCBI Taxonomy" id="2528407"/>
    <lineage>
        <taxon>Eukaryota</taxon>
        <taxon>Fungi</taxon>
        <taxon>Dikarya</taxon>
        <taxon>Ascomycota</taxon>
        <taxon>Pezizomycotina</taxon>
        <taxon>Orbiliomycetes</taxon>
        <taxon>Orbiliales</taxon>
        <taxon>Orbiliaceae</taxon>
        <taxon>Orbilia</taxon>
    </lineage>
</organism>
<dbReference type="EMBL" id="JAVHJO010000009">
    <property type="protein sequence ID" value="KAK6537397.1"/>
    <property type="molecule type" value="Genomic_DNA"/>
</dbReference>
<reference evidence="1 2" key="1">
    <citation type="submission" date="2019-10" db="EMBL/GenBank/DDBJ databases">
        <authorList>
            <person name="Palmer J.M."/>
        </authorList>
    </citation>
    <scope>NUCLEOTIDE SEQUENCE [LARGE SCALE GENOMIC DNA]</scope>
    <source>
        <strain evidence="1 2">TWF694</strain>
    </source>
</reference>
<keyword evidence="2" id="KW-1185">Reference proteome</keyword>
<accession>A0AAV9X8L4</accession>
<dbReference type="AlphaFoldDB" id="A0AAV9X8L4"/>
<gene>
    <name evidence="1" type="ORF">TWF694_011584</name>
</gene>
<comment type="caution">
    <text evidence="1">The sequence shown here is derived from an EMBL/GenBank/DDBJ whole genome shotgun (WGS) entry which is preliminary data.</text>
</comment>
<sequence length="185" mass="20870">MLSIYSNWKEQYEKRAQMAKQRSKELKHYKQVIESLVLSPEELGPMLQKLHDLGSMGDFAASIKDGILFPEFKNKCDQHDFDIDLYGILVESMHRLAGTLCQEYSTGGKYLSLPIFTLCNSDKLPILPEGIENLPWFVLFAESLLDVGLGSSWHIANSRHDLSSAVVSKELTYNEKGGKGLFSHS</sequence>
<protein>
    <submittedName>
        <fullName evidence="1">Uncharacterized protein</fullName>
    </submittedName>
</protein>
<evidence type="ECO:0000313" key="2">
    <source>
        <dbReference type="Proteomes" id="UP001365542"/>
    </source>
</evidence>
<proteinExistence type="predicted"/>
<evidence type="ECO:0000313" key="1">
    <source>
        <dbReference type="EMBL" id="KAK6537397.1"/>
    </source>
</evidence>